<sequence length="76" mass="8481">MRYDIWTVCTSLCRQRSVKNGRHGPNGDVCQVCRDCEGGDKGIVYISLESSYLGLWDTLIPAGENELCRGAWVQAE</sequence>
<keyword evidence="2" id="KW-1185">Reference proteome</keyword>
<accession>A0A5B7DDM2</accession>
<evidence type="ECO:0000313" key="2">
    <source>
        <dbReference type="Proteomes" id="UP000324222"/>
    </source>
</evidence>
<reference evidence="1 2" key="1">
    <citation type="submission" date="2019-05" db="EMBL/GenBank/DDBJ databases">
        <title>Another draft genome of Portunus trituberculatus and its Hox gene families provides insights of decapod evolution.</title>
        <authorList>
            <person name="Jeong J.-H."/>
            <person name="Song I."/>
            <person name="Kim S."/>
            <person name="Choi T."/>
            <person name="Kim D."/>
            <person name="Ryu S."/>
            <person name="Kim W."/>
        </authorList>
    </citation>
    <scope>NUCLEOTIDE SEQUENCE [LARGE SCALE GENOMIC DNA]</scope>
    <source>
        <tissue evidence="1">Muscle</tissue>
    </source>
</reference>
<proteinExistence type="predicted"/>
<dbReference type="EMBL" id="VSRR010000775">
    <property type="protein sequence ID" value="MPC19512.1"/>
    <property type="molecule type" value="Genomic_DNA"/>
</dbReference>
<dbReference type="Proteomes" id="UP000324222">
    <property type="component" value="Unassembled WGS sequence"/>
</dbReference>
<evidence type="ECO:0000313" key="1">
    <source>
        <dbReference type="EMBL" id="MPC19512.1"/>
    </source>
</evidence>
<dbReference type="AlphaFoldDB" id="A0A5B7DDM2"/>
<organism evidence="1 2">
    <name type="scientific">Portunus trituberculatus</name>
    <name type="common">Swimming crab</name>
    <name type="synonym">Neptunus trituberculatus</name>
    <dbReference type="NCBI Taxonomy" id="210409"/>
    <lineage>
        <taxon>Eukaryota</taxon>
        <taxon>Metazoa</taxon>
        <taxon>Ecdysozoa</taxon>
        <taxon>Arthropoda</taxon>
        <taxon>Crustacea</taxon>
        <taxon>Multicrustacea</taxon>
        <taxon>Malacostraca</taxon>
        <taxon>Eumalacostraca</taxon>
        <taxon>Eucarida</taxon>
        <taxon>Decapoda</taxon>
        <taxon>Pleocyemata</taxon>
        <taxon>Brachyura</taxon>
        <taxon>Eubrachyura</taxon>
        <taxon>Portunoidea</taxon>
        <taxon>Portunidae</taxon>
        <taxon>Portuninae</taxon>
        <taxon>Portunus</taxon>
    </lineage>
</organism>
<name>A0A5B7DDM2_PORTR</name>
<gene>
    <name evidence="1" type="ORF">E2C01_012427</name>
</gene>
<protein>
    <submittedName>
        <fullName evidence="1">Uncharacterized protein</fullName>
    </submittedName>
</protein>
<comment type="caution">
    <text evidence="1">The sequence shown here is derived from an EMBL/GenBank/DDBJ whole genome shotgun (WGS) entry which is preliminary data.</text>
</comment>